<name>A0AAE4NYE9_9EURY</name>
<dbReference type="AlphaFoldDB" id="A0AAE4NYE9"/>
<dbReference type="GO" id="GO:0003723">
    <property type="term" value="F:RNA binding"/>
    <property type="evidence" value="ECO:0007669"/>
    <property type="project" value="UniProtKB-KW"/>
</dbReference>
<dbReference type="InterPro" id="IPR045747">
    <property type="entry name" value="CRISPR-assoc_prot_Cas6_N_sf"/>
</dbReference>
<evidence type="ECO:0000256" key="6">
    <source>
        <dbReference type="PIRSR" id="PIRSR005054-50"/>
    </source>
</evidence>
<dbReference type="InterPro" id="IPR049435">
    <property type="entry name" value="Cas_Cas6_C"/>
</dbReference>
<comment type="function">
    <text evidence="4">CRISPR (clustered regularly interspaced short palindromic repeat), is an adaptive immune system that provides protection against mobile genetic elements (viruses, transposable elements and conjugative plasmids). CRISPR clusters contain sequences complementary to antecedent mobile elements and target invading nucleic acids. CRISPR clusters are transcribed and processed into CRISPR RNA (crRNA).</text>
</comment>
<proteinExistence type="inferred from homology"/>
<dbReference type="EMBL" id="JAVDZE010000005">
    <property type="protein sequence ID" value="MDV3104596.1"/>
    <property type="molecule type" value="Genomic_DNA"/>
</dbReference>
<keyword evidence="9" id="KW-1185">Reference proteome</keyword>
<evidence type="ECO:0000256" key="2">
    <source>
        <dbReference type="ARBA" id="ARBA00022884"/>
    </source>
</evidence>
<dbReference type="PIRSF" id="PIRSF005054">
    <property type="entry name" value="PF1131"/>
    <property type="match status" value="1"/>
</dbReference>
<dbReference type="PANTHER" id="PTHR36984">
    <property type="entry name" value="CRISPR-ASSOCIATED ENDORIBONUCLEASE CAS6 1"/>
    <property type="match status" value="1"/>
</dbReference>
<evidence type="ECO:0000256" key="4">
    <source>
        <dbReference type="PIRNR" id="PIRNR005054"/>
    </source>
</evidence>
<keyword evidence="2" id="KW-0694">RNA-binding</keyword>
<feature type="domain" description="CRISPR associated protein Cas6 C-terminal" evidence="7">
    <location>
        <begin position="120"/>
        <end position="240"/>
    </location>
</feature>
<comment type="similarity">
    <text evidence="1 4">Belongs to the CRISPR-associated protein Cas6/Cse3/CasE family.</text>
</comment>
<evidence type="ECO:0000256" key="5">
    <source>
        <dbReference type="PIRSR" id="PIRSR005054-1"/>
    </source>
</evidence>
<gene>
    <name evidence="8" type="primary">cas6</name>
    <name evidence="8" type="ORF">RBI02_08635</name>
</gene>
<accession>A0AAE4NYE9</accession>
<dbReference type="PANTHER" id="PTHR36984:SF1">
    <property type="entry name" value="CRISPR-ASSOCIATED ENDORIBONUCLEASE CAS6 1"/>
    <property type="match status" value="1"/>
</dbReference>
<dbReference type="NCBIfam" id="TIGR01877">
    <property type="entry name" value="cas_cas6"/>
    <property type="match status" value="1"/>
</dbReference>
<dbReference type="InterPro" id="IPR010156">
    <property type="entry name" value="CRISPR-assoc_prot_Cas6"/>
</dbReference>
<protein>
    <recommendedName>
        <fullName evidence="4">CRISPR-associated endoribonuclease</fullName>
    </recommendedName>
</protein>
<feature type="active site" description="Proton acceptor" evidence="6">
    <location>
        <position position="29"/>
    </location>
</feature>
<feature type="active site" description="Proton donor" evidence="6">
    <location>
        <position position="44"/>
    </location>
</feature>
<dbReference type="Pfam" id="PF01881">
    <property type="entry name" value="Cas_Cas6_C"/>
    <property type="match status" value="1"/>
</dbReference>
<dbReference type="GO" id="GO:0016788">
    <property type="term" value="F:hydrolase activity, acting on ester bonds"/>
    <property type="evidence" value="ECO:0007669"/>
    <property type="project" value="InterPro"/>
</dbReference>
<dbReference type="Pfam" id="PF21350">
    <property type="entry name" value="Cas6_I-A"/>
    <property type="match status" value="1"/>
</dbReference>
<dbReference type="RefSeq" id="WP_315343007.1">
    <property type="nucleotide sequence ID" value="NZ_JAVDZE010000005.1"/>
</dbReference>
<comment type="caution">
    <text evidence="8">The sequence shown here is derived from an EMBL/GenBank/DDBJ whole genome shotgun (WGS) entry which is preliminary data.</text>
</comment>
<organism evidence="8 9">
    <name type="scientific">Thermococcus waiotapuensis</name>
    <dbReference type="NCBI Taxonomy" id="90909"/>
    <lineage>
        <taxon>Archaea</taxon>
        <taxon>Methanobacteriati</taxon>
        <taxon>Methanobacteriota</taxon>
        <taxon>Thermococci</taxon>
        <taxon>Thermococcales</taxon>
        <taxon>Thermococcaceae</taxon>
        <taxon>Thermococcus</taxon>
    </lineage>
</organism>
<dbReference type="GO" id="GO:0051607">
    <property type="term" value="P:defense response to virus"/>
    <property type="evidence" value="ECO:0007669"/>
    <property type="project" value="UniProtKB-KW"/>
</dbReference>
<sequence>MRFLIKLIPEREEFRVPYNHQHHIQGLVYRRIQRMDPDLSLRLHQPKAPKLFTYSLFMAEERKFEKEKPYFIGKGHGFFYFSTAVPEIAEAFIRGLLENPEVELWGERFTVKEVRALYEPERLSGRKFVTLSPVVVSTTRQILGKPRSYDLTPTDPEFYEHIRENLIEKYTALTGRPPEGGEVGIDVLLAKPKRFEVKPGIFQRAWHLVFRARGDEGLLRVGYLAGFGEKNSIGFGMVKVDEVKRRKRKRQGGERNRESKDD</sequence>
<evidence type="ECO:0000313" key="9">
    <source>
        <dbReference type="Proteomes" id="UP001245683"/>
    </source>
</evidence>
<evidence type="ECO:0000259" key="7">
    <source>
        <dbReference type="Pfam" id="PF01881"/>
    </source>
</evidence>
<reference evidence="8 9" key="1">
    <citation type="submission" date="2023-08" db="EMBL/GenBank/DDBJ databases">
        <title>Draft genome sequence of Thermococcus waiotapuensis WT1T, a thermophilic sulphur-dependent archaeon from order Thermococcales.</title>
        <authorList>
            <person name="Manners S.H."/>
            <person name="Carere C.R."/>
            <person name="Dhami M.K."/>
            <person name="Dobson R.C.J."/>
            <person name="Stott M.B."/>
        </authorList>
    </citation>
    <scope>NUCLEOTIDE SEQUENCE [LARGE SCALE GENOMIC DNA]</scope>
    <source>
        <strain evidence="8 9">WT1</strain>
    </source>
</reference>
<evidence type="ECO:0000256" key="3">
    <source>
        <dbReference type="ARBA" id="ARBA00023118"/>
    </source>
</evidence>
<dbReference type="Gene3D" id="3.30.70.1890">
    <property type="match status" value="1"/>
</dbReference>
<keyword evidence="3" id="KW-0051">Antiviral defense</keyword>
<feature type="site" description="Transition state stabilizer" evidence="5">
    <location>
        <position position="50"/>
    </location>
</feature>
<evidence type="ECO:0000313" key="8">
    <source>
        <dbReference type="EMBL" id="MDV3104596.1"/>
    </source>
</evidence>
<dbReference type="Proteomes" id="UP001245683">
    <property type="component" value="Unassembled WGS sequence"/>
</dbReference>
<evidence type="ECO:0000256" key="1">
    <source>
        <dbReference type="ARBA" id="ARBA00005937"/>
    </source>
</evidence>
<dbReference type="Gene3D" id="3.30.70.1900">
    <property type="match status" value="1"/>
</dbReference>